<dbReference type="InterPro" id="IPR036895">
    <property type="entry name" value="Uracil-DNA_glycosylase-like_sf"/>
</dbReference>
<evidence type="ECO:0000313" key="3">
    <source>
        <dbReference type="Proteomes" id="UP000594459"/>
    </source>
</evidence>
<dbReference type="Gene3D" id="3.40.470.10">
    <property type="entry name" value="Uracil-DNA glycosylase-like domain"/>
    <property type="match status" value="1"/>
</dbReference>
<dbReference type="Proteomes" id="UP000594459">
    <property type="component" value="Chromosome"/>
</dbReference>
<gene>
    <name evidence="2" type="ORF">IRL76_06395</name>
</gene>
<sequence>MSDAIPLETGDFTPLDAIEGALDWWREAGVDCDFSEEATDWLAKPEPEDAVAAPPPPIAVAPPPQSPLQRALEQEDRPVMGGPQTGWPDTLENFREWWMTEASLGEGALDRRLPPRGVAGARLMVLVGQPEQDDAEGLLTGGAGQLLVSLLKAMGVAEHETYLASALPSAMALPDWQELSRARLGEVVRHHIALARPQRLLAVGRGQLALFGIAPEQAQEPLAIECGGTMIPLLSAPELSQIARSPARRARMWQRWLDWTA</sequence>
<protein>
    <recommendedName>
        <fullName evidence="4">Uracil-DNA glycosylase-like domain-containing protein</fullName>
    </recommendedName>
</protein>
<organism evidence="2 3">
    <name type="scientific">Qipengyuania soli</name>
    <dbReference type="NCBI Taxonomy" id="2782568"/>
    <lineage>
        <taxon>Bacteria</taxon>
        <taxon>Pseudomonadati</taxon>
        <taxon>Pseudomonadota</taxon>
        <taxon>Alphaproteobacteria</taxon>
        <taxon>Sphingomonadales</taxon>
        <taxon>Erythrobacteraceae</taxon>
        <taxon>Qipengyuania</taxon>
    </lineage>
</organism>
<evidence type="ECO:0000256" key="1">
    <source>
        <dbReference type="SAM" id="MobiDB-lite"/>
    </source>
</evidence>
<name>A0A7S8F6Y8_9SPHN</name>
<proteinExistence type="predicted"/>
<dbReference type="KEGG" id="qso:IRL76_06395"/>
<feature type="compositionally biased region" description="Pro residues" evidence="1">
    <location>
        <begin position="53"/>
        <end position="66"/>
    </location>
</feature>
<dbReference type="AlphaFoldDB" id="A0A7S8F6Y8"/>
<feature type="region of interest" description="Disordered" evidence="1">
    <location>
        <begin position="47"/>
        <end position="69"/>
    </location>
</feature>
<dbReference type="RefSeq" id="WP_200983948.1">
    <property type="nucleotide sequence ID" value="NZ_CP064654.1"/>
</dbReference>
<keyword evidence="3" id="KW-1185">Reference proteome</keyword>
<accession>A0A7S8F6Y8</accession>
<dbReference type="EMBL" id="CP064654">
    <property type="protein sequence ID" value="QPD00154.1"/>
    <property type="molecule type" value="Genomic_DNA"/>
</dbReference>
<dbReference type="SUPFAM" id="SSF52141">
    <property type="entry name" value="Uracil-DNA glycosylase-like"/>
    <property type="match status" value="1"/>
</dbReference>
<evidence type="ECO:0000313" key="2">
    <source>
        <dbReference type="EMBL" id="QPD00154.1"/>
    </source>
</evidence>
<reference evidence="2 3" key="1">
    <citation type="submission" date="2020-11" db="EMBL/GenBank/DDBJ databases">
        <title>The genome sequence of Erythrobacter sp. 6D36.</title>
        <authorList>
            <person name="Liu Y."/>
        </authorList>
    </citation>
    <scope>NUCLEOTIDE SEQUENCE [LARGE SCALE GENOMIC DNA]</scope>
    <source>
        <strain evidence="2 3">6D36</strain>
    </source>
</reference>
<evidence type="ECO:0008006" key="4">
    <source>
        <dbReference type="Google" id="ProtNLM"/>
    </source>
</evidence>